<sequence>MMRKLTFAFKVLSMCGVWLPVDWTSPRRIFYYKIFSCVVLITCYTIVTLQCLLLSVTEFDFSFIADILFTFLTSITVCTKTMNFIAKRPNVIRLADMLLLGCCLPRDKEEAAIQKRCDEFIRVFTIVLNIMAQSTLACWLLIPLFQSPELRSLPFQIWLPYETRDCRNFWMTYAYEIWPMIIGVLVNATVDVVVSGFILQACAQLDILKYRLTRLPELVKQAEESNAPLDSIRKFERTTLEMASRHHAHIIENVNETFNMIIVEQFFASSLILSVIIYALTKRNVSTLQYVMDVGYLVCMLAEFFSYCWFGNEITLKSTELGVGIYRIDWTLLSAEANRNLLFIMLRTSKPIVMSCGHFVVLNVESFKSGLLLALSEFDWRFLAEILFTLLTAFSVSFKATNFLMRRDKVICLADMLLKSWCIPRNAVEIEMESRMNEFLRVFTIYFNALAQLSLACLLIMPLVQDPDKRELPFRMWLPYDIGNQWNYWSTYAIEVGPMIVGILLNVTTDVVVSGFVLQACIQLDMLKQRLNKLPNIVRVAKRKRLASDEVVRSFERKTLHQAARHHDYIIK</sequence>
<dbReference type="AlphaFoldDB" id="A0A232F072"/>
<keyword evidence="4" id="KW-0812">Transmembrane</keyword>
<dbReference type="PANTHER" id="PTHR21137">
    <property type="entry name" value="ODORANT RECEPTOR"/>
    <property type="match status" value="1"/>
</dbReference>
<evidence type="ECO:0000256" key="5">
    <source>
        <dbReference type="ARBA" id="ARBA00022725"/>
    </source>
</evidence>
<protein>
    <recommendedName>
        <fullName evidence="12">Odorant receptor</fullName>
    </recommendedName>
</protein>
<evidence type="ECO:0000313" key="11">
    <source>
        <dbReference type="Proteomes" id="UP000215335"/>
    </source>
</evidence>
<gene>
    <name evidence="10" type="ORF">TSAR_005004</name>
</gene>
<name>A0A232F072_9HYME</name>
<organism evidence="10 11">
    <name type="scientific">Trichomalopsis sarcophagae</name>
    <dbReference type="NCBI Taxonomy" id="543379"/>
    <lineage>
        <taxon>Eukaryota</taxon>
        <taxon>Metazoa</taxon>
        <taxon>Ecdysozoa</taxon>
        <taxon>Arthropoda</taxon>
        <taxon>Hexapoda</taxon>
        <taxon>Insecta</taxon>
        <taxon>Pterygota</taxon>
        <taxon>Neoptera</taxon>
        <taxon>Endopterygota</taxon>
        <taxon>Hymenoptera</taxon>
        <taxon>Apocrita</taxon>
        <taxon>Proctotrupomorpha</taxon>
        <taxon>Chalcidoidea</taxon>
        <taxon>Pteromalidae</taxon>
        <taxon>Pteromalinae</taxon>
        <taxon>Trichomalopsis</taxon>
    </lineage>
</organism>
<evidence type="ECO:0000256" key="9">
    <source>
        <dbReference type="ARBA" id="ARBA00023224"/>
    </source>
</evidence>
<keyword evidence="11" id="KW-1185">Reference proteome</keyword>
<keyword evidence="3" id="KW-0716">Sensory transduction</keyword>
<keyword evidence="9" id="KW-0807">Transducer</keyword>
<evidence type="ECO:0000256" key="6">
    <source>
        <dbReference type="ARBA" id="ARBA00022989"/>
    </source>
</evidence>
<dbReference type="GO" id="GO:0005886">
    <property type="term" value="C:plasma membrane"/>
    <property type="evidence" value="ECO:0007669"/>
    <property type="project" value="TreeGrafter"/>
</dbReference>
<dbReference type="OrthoDB" id="6597368at2759"/>
<keyword evidence="2" id="KW-1003">Cell membrane</keyword>
<dbReference type="Pfam" id="PF02949">
    <property type="entry name" value="7tm_6"/>
    <property type="match status" value="2"/>
</dbReference>
<accession>A0A232F072</accession>
<dbReference type="EMBL" id="NNAY01001444">
    <property type="protein sequence ID" value="OXU23953.1"/>
    <property type="molecule type" value="Genomic_DNA"/>
</dbReference>
<comment type="caution">
    <text evidence="10">The sequence shown here is derived from an EMBL/GenBank/DDBJ whole genome shotgun (WGS) entry which is preliminary data.</text>
</comment>
<dbReference type="GO" id="GO:0005549">
    <property type="term" value="F:odorant binding"/>
    <property type="evidence" value="ECO:0007669"/>
    <property type="project" value="InterPro"/>
</dbReference>
<dbReference type="InterPro" id="IPR004117">
    <property type="entry name" value="7tm6_olfct_rcpt"/>
</dbReference>
<evidence type="ECO:0000256" key="8">
    <source>
        <dbReference type="ARBA" id="ARBA00023170"/>
    </source>
</evidence>
<evidence type="ECO:0000256" key="7">
    <source>
        <dbReference type="ARBA" id="ARBA00023136"/>
    </source>
</evidence>
<dbReference type="PANTHER" id="PTHR21137:SF35">
    <property type="entry name" value="ODORANT RECEPTOR 19A-RELATED"/>
    <property type="match status" value="1"/>
</dbReference>
<dbReference type="GO" id="GO:0007165">
    <property type="term" value="P:signal transduction"/>
    <property type="evidence" value="ECO:0007669"/>
    <property type="project" value="UniProtKB-KW"/>
</dbReference>
<dbReference type="Proteomes" id="UP000215335">
    <property type="component" value="Unassembled WGS sequence"/>
</dbReference>
<keyword evidence="6" id="KW-1133">Transmembrane helix</keyword>
<evidence type="ECO:0000256" key="2">
    <source>
        <dbReference type="ARBA" id="ARBA00022475"/>
    </source>
</evidence>
<dbReference type="GO" id="GO:0004984">
    <property type="term" value="F:olfactory receptor activity"/>
    <property type="evidence" value="ECO:0007669"/>
    <property type="project" value="InterPro"/>
</dbReference>
<keyword evidence="8" id="KW-0675">Receptor</keyword>
<keyword evidence="5" id="KW-0552">Olfaction</keyword>
<dbReference type="STRING" id="543379.A0A232F072"/>
<evidence type="ECO:0000313" key="10">
    <source>
        <dbReference type="EMBL" id="OXU23953.1"/>
    </source>
</evidence>
<comment type="subcellular location">
    <subcellularLocation>
        <location evidence="1">Cell membrane</location>
        <topology evidence="1">Multi-pass membrane protein</topology>
    </subcellularLocation>
</comment>
<evidence type="ECO:0000256" key="3">
    <source>
        <dbReference type="ARBA" id="ARBA00022606"/>
    </source>
</evidence>
<evidence type="ECO:0000256" key="4">
    <source>
        <dbReference type="ARBA" id="ARBA00022692"/>
    </source>
</evidence>
<keyword evidence="7" id="KW-0472">Membrane</keyword>
<evidence type="ECO:0008006" key="12">
    <source>
        <dbReference type="Google" id="ProtNLM"/>
    </source>
</evidence>
<reference evidence="10 11" key="1">
    <citation type="journal article" date="2017" name="Curr. Biol.">
        <title>The Evolution of Venom by Co-option of Single-Copy Genes.</title>
        <authorList>
            <person name="Martinson E.O."/>
            <person name="Mrinalini"/>
            <person name="Kelkar Y.D."/>
            <person name="Chang C.H."/>
            <person name="Werren J.H."/>
        </authorList>
    </citation>
    <scope>NUCLEOTIDE SEQUENCE [LARGE SCALE GENOMIC DNA]</scope>
    <source>
        <strain evidence="10 11">Alberta</strain>
        <tissue evidence="10">Whole body</tissue>
    </source>
</reference>
<evidence type="ECO:0000256" key="1">
    <source>
        <dbReference type="ARBA" id="ARBA00004651"/>
    </source>
</evidence>
<proteinExistence type="predicted"/>